<dbReference type="GO" id="GO:0003677">
    <property type="term" value="F:DNA binding"/>
    <property type="evidence" value="ECO:0007669"/>
    <property type="project" value="UniProtKB-UniRule"/>
</dbReference>
<feature type="domain" description="Core-binding (CB)" evidence="3">
    <location>
        <begin position="9"/>
        <end position="108"/>
    </location>
</feature>
<evidence type="ECO:0000256" key="2">
    <source>
        <dbReference type="PROSITE-ProRule" id="PRU01248"/>
    </source>
</evidence>
<proteinExistence type="predicted"/>
<accession>A0A1F7L1M9</accession>
<dbReference type="InterPro" id="IPR044068">
    <property type="entry name" value="CB"/>
</dbReference>
<gene>
    <name evidence="4" type="ORF">A3K52_04685</name>
</gene>
<dbReference type="Proteomes" id="UP000177050">
    <property type="component" value="Unassembled WGS sequence"/>
</dbReference>
<dbReference type="InterPro" id="IPR011010">
    <property type="entry name" value="DNA_brk_join_enz"/>
</dbReference>
<evidence type="ECO:0000256" key="1">
    <source>
        <dbReference type="ARBA" id="ARBA00023125"/>
    </source>
</evidence>
<dbReference type="AlphaFoldDB" id="A0A1F7L1M9"/>
<dbReference type="Gene3D" id="1.10.150.130">
    <property type="match status" value="1"/>
</dbReference>
<keyword evidence="1 2" id="KW-0238">DNA-binding</keyword>
<evidence type="ECO:0000313" key="4">
    <source>
        <dbReference type="EMBL" id="OGK74040.1"/>
    </source>
</evidence>
<sequence>MTSLSTHRYNLDNLEALFREFLIVEKVAPITLKNYLSDLRHFFGWFVFFLHSKKHNILIDQKNENDLVSYINVDIVNAYKTYLESNALPVKTINRRLSTIRKFCTLCIKQGWMKENPAKKVINIVSSVPSSESSSQVVISKDPIKELLNEFCKDLTSQNLTSHEINLVQNDIDEFLTIINY</sequence>
<evidence type="ECO:0000313" key="5">
    <source>
        <dbReference type="Proteomes" id="UP000177050"/>
    </source>
</evidence>
<comment type="caution">
    <text evidence="4">The sequence shown here is derived from an EMBL/GenBank/DDBJ whole genome shotgun (WGS) entry which is preliminary data.</text>
</comment>
<name>A0A1F7L1M9_9BACT</name>
<dbReference type="SUPFAM" id="SSF56349">
    <property type="entry name" value="DNA breaking-rejoining enzymes"/>
    <property type="match status" value="1"/>
</dbReference>
<organism evidence="4 5">
    <name type="scientific">Candidatus Roizmanbacteria bacterium RIFOXYD1_FULL_38_12</name>
    <dbReference type="NCBI Taxonomy" id="1802093"/>
    <lineage>
        <taxon>Bacteria</taxon>
        <taxon>Candidatus Roizmaniibacteriota</taxon>
    </lineage>
</organism>
<dbReference type="EMBL" id="MGBR01000001">
    <property type="protein sequence ID" value="OGK74040.1"/>
    <property type="molecule type" value="Genomic_DNA"/>
</dbReference>
<dbReference type="InterPro" id="IPR025269">
    <property type="entry name" value="SAM-like_dom"/>
</dbReference>
<dbReference type="PROSITE" id="PS51900">
    <property type="entry name" value="CB"/>
    <property type="match status" value="1"/>
</dbReference>
<dbReference type="InterPro" id="IPR010998">
    <property type="entry name" value="Integrase_recombinase_N"/>
</dbReference>
<protein>
    <recommendedName>
        <fullName evidence="3">Core-binding (CB) domain-containing protein</fullName>
    </recommendedName>
</protein>
<reference evidence="4 5" key="1">
    <citation type="journal article" date="2016" name="Nat. Commun.">
        <title>Thousands of microbial genomes shed light on interconnected biogeochemical processes in an aquifer system.</title>
        <authorList>
            <person name="Anantharaman K."/>
            <person name="Brown C.T."/>
            <person name="Hug L.A."/>
            <person name="Sharon I."/>
            <person name="Castelle C.J."/>
            <person name="Probst A.J."/>
            <person name="Thomas B.C."/>
            <person name="Singh A."/>
            <person name="Wilkins M.J."/>
            <person name="Karaoz U."/>
            <person name="Brodie E.L."/>
            <person name="Williams K.H."/>
            <person name="Hubbard S.S."/>
            <person name="Banfield J.F."/>
        </authorList>
    </citation>
    <scope>NUCLEOTIDE SEQUENCE [LARGE SCALE GENOMIC DNA]</scope>
</reference>
<evidence type="ECO:0000259" key="3">
    <source>
        <dbReference type="PROSITE" id="PS51900"/>
    </source>
</evidence>
<dbReference type="Pfam" id="PF13102">
    <property type="entry name" value="Phage_int_SAM_5"/>
    <property type="match status" value="1"/>
</dbReference>